<dbReference type="AlphaFoldDB" id="A0A3Q2VAV2"/>
<sequence length="85" mass="10060">VILYLRDLNTSLPKLLEVIAEFHECSGYKLNIAKTQKIHFNYVPSKEIKEGFNINWKTKKIKYLGVFITRSPEILMIELNERTYI</sequence>
<accession>A0A3Q2VAV2</accession>
<reference evidence="1" key="2">
    <citation type="submission" date="2025-09" db="UniProtKB">
        <authorList>
            <consortium name="Ensembl"/>
        </authorList>
    </citation>
    <scope>IDENTIFICATION</scope>
</reference>
<evidence type="ECO:0000313" key="1">
    <source>
        <dbReference type="Ensembl" id="ENSHBUP00000004633.1"/>
    </source>
</evidence>
<proteinExistence type="predicted"/>
<dbReference type="OMA" id="IMINERE"/>
<name>A0A3Q2VAV2_HAPBU</name>
<protein>
    <recommendedName>
        <fullName evidence="3">Reverse transcriptase domain-containing protein</fullName>
    </recommendedName>
</protein>
<dbReference type="Ensembl" id="ENSHBUT00000008372.1">
    <property type="protein sequence ID" value="ENSHBUP00000004633.1"/>
    <property type="gene ID" value="ENSHBUG00000005966.1"/>
</dbReference>
<dbReference type="STRING" id="8153.ENSHBUP00000004633"/>
<reference evidence="1" key="1">
    <citation type="submission" date="2025-08" db="UniProtKB">
        <authorList>
            <consortium name="Ensembl"/>
        </authorList>
    </citation>
    <scope>IDENTIFICATION</scope>
</reference>
<dbReference type="GeneTree" id="ENSGT00940000177568"/>
<dbReference type="Proteomes" id="UP000264840">
    <property type="component" value="Unplaced"/>
</dbReference>
<keyword evidence="2" id="KW-1185">Reference proteome</keyword>
<organism evidence="1 2">
    <name type="scientific">Haplochromis burtoni</name>
    <name type="common">Burton's mouthbrooder</name>
    <name type="synonym">Chromis burtoni</name>
    <dbReference type="NCBI Taxonomy" id="8153"/>
    <lineage>
        <taxon>Eukaryota</taxon>
        <taxon>Metazoa</taxon>
        <taxon>Chordata</taxon>
        <taxon>Craniata</taxon>
        <taxon>Vertebrata</taxon>
        <taxon>Euteleostomi</taxon>
        <taxon>Actinopterygii</taxon>
        <taxon>Neopterygii</taxon>
        <taxon>Teleostei</taxon>
        <taxon>Neoteleostei</taxon>
        <taxon>Acanthomorphata</taxon>
        <taxon>Ovalentaria</taxon>
        <taxon>Cichlomorphae</taxon>
        <taxon>Cichliformes</taxon>
        <taxon>Cichlidae</taxon>
        <taxon>African cichlids</taxon>
        <taxon>Pseudocrenilabrinae</taxon>
        <taxon>Haplochromini</taxon>
        <taxon>Haplochromis</taxon>
    </lineage>
</organism>
<evidence type="ECO:0000313" key="2">
    <source>
        <dbReference type="Proteomes" id="UP000264840"/>
    </source>
</evidence>
<evidence type="ECO:0008006" key="3">
    <source>
        <dbReference type="Google" id="ProtNLM"/>
    </source>
</evidence>